<dbReference type="Gene3D" id="1.25.40.390">
    <property type="match status" value="1"/>
</dbReference>
<dbReference type="InterPro" id="IPR024302">
    <property type="entry name" value="SusD-like"/>
</dbReference>
<dbReference type="PROSITE" id="PS51257">
    <property type="entry name" value="PROKAR_LIPOPROTEIN"/>
    <property type="match status" value="1"/>
</dbReference>
<protein>
    <recommendedName>
        <fullName evidence="5">SusD/RagB family nutrient-binding outer membrane lipoprotein</fullName>
    </recommendedName>
</protein>
<evidence type="ECO:0000313" key="3">
    <source>
        <dbReference type="Proteomes" id="UP001207736"/>
    </source>
</evidence>
<accession>A0AAV5AWF1</accession>
<reference evidence="1 4" key="1">
    <citation type="submission" date="2021-11" db="EMBL/GenBank/DDBJ databases">
        <title>Draft genome sequence of Capnocytophaga sp. strain KC07075 isolated from cat oral cavity.</title>
        <authorList>
            <person name="Suzuki M."/>
            <person name="Imaoka K."/>
            <person name="Kimura M."/>
            <person name="Morikawa S."/>
            <person name="Maeda K."/>
        </authorList>
    </citation>
    <scope>NUCLEOTIDE SEQUENCE</scope>
    <source>
        <strain evidence="1">KC07075</strain>
        <strain evidence="2 4">KC07079</strain>
    </source>
</reference>
<dbReference type="Proteomes" id="UP001207736">
    <property type="component" value="Unassembled WGS sequence"/>
</dbReference>
<name>A0AAV5AWF1_9FLAO</name>
<proteinExistence type="predicted"/>
<dbReference type="RefSeq" id="WP_264846614.1">
    <property type="nucleotide sequence ID" value="NZ_BPMA01000023.1"/>
</dbReference>
<dbReference type="SUPFAM" id="SSF48452">
    <property type="entry name" value="TPR-like"/>
    <property type="match status" value="1"/>
</dbReference>
<evidence type="ECO:0000313" key="4">
    <source>
        <dbReference type="Proteomes" id="UP001208692"/>
    </source>
</evidence>
<dbReference type="Pfam" id="PF12741">
    <property type="entry name" value="SusD-like"/>
    <property type="match status" value="1"/>
</dbReference>
<gene>
    <name evidence="1" type="ORF">RCZ15_11650</name>
    <name evidence="2" type="ORF">RCZ16_03640</name>
</gene>
<organism evidence="1 3">
    <name type="scientific">Capnocytophaga catalasegens</name>
    <dbReference type="NCBI Taxonomy" id="1004260"/>
    <lineage>
        <taxon>Bacteria</taxon>
        <taxon>Pseudomonadati</taxon>
        <taxon>Bacteroidota</taxon>
        <taxon>Flavobacteriia</taxon>
        <taxon>Flavobacteriales</taxon>
        <taxon>Flavobacteriaceae</taxon>
        <taxon>Capnocytophaga</taxon>
    </lineage>
</organism>
<dbReference type="EMBL" id="BQKA01000023">
    <property type="protein sequence ID" value="GJM50191.1"/>
    <property type="molecule type" value="Genomic_DNA"/>
</dbReference>
<evidence type="ECO:0000313" key="1">
    <source>
        <dbReference type="EMBL" id="GJM50191.1"/>
    </source>
</evidence>
<evidence type="ECO:0008006" key="5">
    <source>
        <dbReference type="Google" id="ProtNLM"/>
    </source>
</evidence>
<evidence type="ECO:0000313" key="2">
    <source>
        <dbReference type="EMBL" id="GJM52046.1"/>
    </source>
</evidence>
<keyword evidence="4" id="KW-1185">Reference proteome</keyword>
<dbReference type="AlphaFoldDB" id="A0AAV5AWF1"/>
<sequence length="540" mass="61277">MKKILYTIWVGLTIISCTSDFDKYNADPYALTNDLKKADWLYIKSAFPQMQQSVYYNNSGGNWEFQIAQNLNADIFSGYLTPPTAFNNDRNNANYFMMEGWNEYAFGMYNNNIMKPWFNVKAQTLDKGEALETYAVALILKIAGMHKSTDLYGPIIYSQYGKGGTTTPYDSQEAIYTQFFEELDEAVKYLNEYLLTTNKEDLEYLKGVDLIYDGNVKKWLKWANSLRLRLAIRVSKVNPTLAKQQAEKALDSQYGGVIDSNSDNVLVPTTNMGHPLIVLANDYTDTRMSADMESILTGLNDPRLSEYFSKATDEDVNIKNKYKGIRQGINLVSKDLRVKYSTLGSRYDISRRNITPVILMTAAEVYFLRAEGVLRGWSSMGDTAENLYRKGVETSMEQWDVSGASTYLADDTSKPADYTDPKNTRYNAPAASQVTVKWNDSASNEEKLEKIITQKWIAMFPDGAEAWAEFRRTGYPKLLPIEENYSSGEIDSNIRIRRLSFPQNEETGSNKSEVLKAVSFLKGKDSPGTRLWWDTGGSNF</sequence>
<dbReference type="InterPro" id="IPR011990">
    <property type="entry name" value="TPR-like_helical_dom_sf"/>
</dbReference>
<dbReference type="Proteomes" id="UP001208692">
    <property type="component" value="Unassembled WGS sequence"/>
</dbReference>
<dbReference type="EMBL" id="BQKB01000008">
    <property type="protein sequence ID" value="GJM52046.1"/>
    <property type="molecule type" value="Genomic_DNA"/>
</dbReference>
<comment type="caution">
    <text evidence="1">The sequence shown here is derived from an EMBL/GenBank/DDBJ whole genome shotgun (WGS) entry which is preliminary data.</text>
</comment>